<evidence type="ECO:0008006" key="5">
    <source>
        <dbReference type="Google" id="ProtNLM"/>
    </source>
</evidence>
<reference evidence="4" key="1">
    <citation type="journal article" date="2019" name="Int. J. Syst. Evol. Microbiol.">
        <title>The Global Catalogue of Microorganisms (GCM) 10K type strain sequencing project: providing services to taxonomists for standard genome sequencing and annotation.</title>
        <authorList>
            <consortium name="The Broad Institute Genomics Platform"/>
            <consortium name="The Broad Institute Genome Sequencing Center for Infectious Disease"/>
            <person name="Wu L."/>
            <person name="Ma J."/>
        </authorList>
    </citation>
    <scope>NUCLEOTIDE SEQUENCE [LARGE SCALE GENOMIC DNA]</scope>
    <source>
        <strain evidence="4">JCM 16021</strain>
    </source>
</reference>
<feature type="region of interest" description="Disordered" evidence="1">
    <location>
        <begin position="29"/>
        <end position="50"/>
    </location>
</feature>
<feature type="compositionally biased region" description="Basic and acidic residues" evidence="1">
    <location>
        <begin position="41"/>
        <end position="50"/>
    </location>
</feature>
<evidence type="ECO:0000256" key="1">
    <source>
        <dbReference type="SAM" id="MobiDB-lite"/>
    </source>
</evidence>
<sequence length="305" mass="30108">MIRRSFVVLVALVFAVASGIALGAGPLSTAQTEPPAAVEPQPERAEPRADPRAAYADTFAAAASNRLLTGQELAGRTVAVVRFPGVPDDQLGELTAAVGATGASVSAVYAVQPALVDLGQRSLVDTLGAQLAAQLGEVAVPEDATAYERVGSLLGAVVAAKMRKGAAPASDVPTIEQSLASAGLVTAQTSAPARAPLVLVVLGDELAPDADQVVAGLVTGLAGSARGVVVAGPAATAEEGHVLARLRASQRTTDRSNGPIAGVTTVDGVDGPAGRVTAALALVRSFTEPGGAYGASGSDGAVPMG</sequence>
<feature type="signal peptide" evidence="2">
    <location>
        <begin position="1"/>
        <end position="23"/>
    </location>
</feature>
<evidence type="ECO:0000256" key="2">
    <source>
        <dbReference type="SAM" id="SignalP"/>
    </source>
</evidence>
<keyword evidence="4" id="KW-1185">Reference proteome</keyword>
<protein>
    <recommendedName>
        <fullName evidence="5">Copper transporter</fullName>
    </recommendedName>
</protein>
<organism evidence="3 4">
    <name type="scientific">Nocardioides bigeumensis</name>
    <dbReference type="NCBI Taxonomy" id="433657"/>
    <lineage>
        <taxon>Bacteria</taxon>
        <taxon>Bacillati</taxon>
        <taxon>Actinomycetota</taxon>
        <taxon>Actinomycetes</taxon>
        <taxon>Propionibacteriales</taxon>
        <taxon>Nocardioidaceae</taxon>
        <taxon>Nocardioides</taxon>
    </lineage>
</organism>
<dbReference type="RefSeq" id="WP_344302947.1">
    <property type="nucleotide sequence ID" value="NZ_BAAAQQ010000005.1"/>
</dbReference>
<feature type="chain" id="PRO_5046689052" description="Copper transporter" evidence="2">
    <location>
        <begin position="24"/>
        <end position="305"/>
    </location>
</feature>
<gene>
    <name evidence="3" type="ORF">GCM10009843_13900</name>
</gene>
<evidence type="ECO:0000313" key="3">
    <source>
        <dbReference type="EMBL" id="GAA2120432.1"/>
    </source>
</evidence>
<accession>A0ABP5JNB9</accession>
<comment type="caution">
    <text evidence="3">The sequence shown here is derived from an EMBL/GenBank/DDBJ whole genome shotgun (WGS) entry which is preliminary data.</text>
</comment>
<proteinExistence type="predicted"/>
<name>A0ABP5JNB9_9ACTN</name>
<keyword evidence="2" id="KW-0732">Signal</keyword>
<evidence type="ECO:0000313" key="4">
    <source>
        <dbReference type="Proteomes" id="UP001500575"/>
    </source>
</evidence>
<dbReference type="Proteomes" id="UP001500575">
    <property type="component" value="Unassembled WGS sequence"/>
</dbReference>
<dbReference type="EMBL" id="BAAAQQ010000005">
    <property type="protein sequence ID" value="GAA2120432.1"/>
    <property type="molecule type" value="Genomic_DNA"/>
</dbReference>
<dbReference type="InterPro" id="IPR021522">
    <property type="entry name" value="MctB"/>
</dbReference>
<dbReference type="Pfam" id="PF11382">
    <property type="entry name" value="MctB"/>
    <property type="match status" value="1"/>
</dbReference>